<protein>
    <submittedName>
        <fullName evidence="1">Uncharacterized protein</fullName>
    </submittedName>
</protein>
<name>A0ABT3CUQ7_9BACT</name>
<accession>A0ABT3CUQ7</accession>
<organism evidence="1 2">
    <name type="scientific">Reichenbachiella ulvae</name>
    <dbReference type="NCBI Taxonomy" id="2980104"/>
    <lineage>
        <taxon>Bacteria</taxon>
        <taxon>Pseudomonadati</taxon>
        <taxon>Bacteroidota</taxon>
        <taxon>Cytophagia</taxon>
        <taxon>Cytophagales</taxon>
        <taxon>Reichenbachiellaceae</taxon>
        <taxon>Reichenbachiella</taxon>
    </lineage>
</organism>
<evidence type="ECO:0000313" key="1">
    <source>
        <dbReference type="EMBL" id="MCV9387432.1"/>
    </source>
</evidence>
<reference evidence="1 2" key="1">
    <citation type="submission" date="2022-10" db="EMBL/GenBank/DDBJ databases">
        <title>Comparative genomics and taxonomic characterization of three novel marine species of genus Reichenbachiella exhibiting antioxidant and polysaccharide degradation activities.</title>
        <authorList>
            <person name="Muhammad N."/>
            <person name="Lee Y.-J."/>
            <person name="Ko J."/>
            <person name="Kim S.-G."/>
        </authorList>
    </citation>
    <scope>NUCLEOTIDE SEQUENCE [LARGE SCALE GENOMIC DNA]</scope>
    <source>
        <strain evidence="1 2">ABR2-5</strain>
    </source>
</reference>
<evidence type="ECO:0000313" key="2">
    <source>
        <dbReference type="Proteomes" id="UP001300692"/>
    </source>
</evidence>
<dbReference type="EMBL" id="JAOYOD010000001">
    <property type="protein sequence ID" value="MCV9387432.1"/>
    <property type="molecule type" value="Genomic_DNA"/>
</dbReference>
<sequence>MLLLIFFFLSQDHDYALKGQGFTVRLNIPFDDYVYSEDYVEEGTFFDFSFSDTTAITVQCVSNVRRPSMKKNVYKIDTLEIDNQLVYRCLGMKGDGYRYWQEDVYRDIDLSIKIYYRSKENLNKYRNILDKVKIDL</sequence>
<gene>
    <name evidence="1" type="ORF">N7U62_12200</name>
</gene>
<dbReference type="Proteomes" id="UP001300692">
    <property type="component" value="Unassembled WGS sequence"/>
</dbReference>
<keyword evidence="2" id="KW-1185">Reference proteome</keyword>
<dbReference type="RefSeq" id="WP_264138254.1">
    <property type="nucleotide sequence ID" value="NZ_JAOYOD010000001.1"/>
</dbReference>
<proteinExistence type="predicted"/>
<comment type="caution">
    <text evidence="1">The sequence shown here is derived from an EMBL/GenBank/DDBJ whole genome shotgun (WGS) entry which is preliminary data.</text>
</comment>